<accession>A0AAX4HRQ2</accession>
<proteinExistence type="predicted"/>
<dbReference type="CDD" id="cd21122">
    <property type="entry name" value="SPASM_rSAM"/>
    <property type="match status" value="1"/>
</dbReference>
<dbReference type="Pfam" id="PF04055">
    <property type="entry name" value="Radical_SAM"/>
    <property type="match status" value="1"/>
</dbReference>
<dbReference type="SFLD" id="SFLDG01067">
    <property type="entry name" value="SPASM/twitch_domain_containing"/>
    <property type="match status" value="1"/>
</dbReference>
<keyword evidence="5" id="KW-0408">Iron</keyword>
<dbReference type="PANTHER" id="PTHR43787">
    <property type="entry name" value="FEMO COFACTOR BIOSYNTHESIS PROTEIN NIFB-RELATED"/>
    <property type="match status" value="1"/>
</dbReference>
<name>A0AAX4HRQ2_9BACT</name>
<dbReference type="CDD" id="cd01335">
    <property type="entry name" value="Radical_SAM"/>
    <property type="match status" value="1"/>
</dbReference>
<dbReference type="PANTHER" id="PTHR43787:SF10">
    <property type="entry name" value="COFACTOR MODIFYING PROTEIN"/>
    <property type="match status" value="1"/>
</dbReference>
<gene>
    <name evidence="8" type="ORF">SOO65_04615</name>
</gene>
<evidence type="ECO:0000259" key="7">
    <source>
        <dbReference type="PROSITE" id="PS51918"/>
    </source>
</evidence>
<comment type="cofactor">
    <cofactor evidence="1">
        <name>[4Fe-4S] cluster</name>
        <dbReference type="ChEBI" id="CHEBI:49883"/>
    </cofactor>
</comment>
<keyword evidence="2" id="KW-0004">4Fe-4S</keyword>
<dbReference type="Proteomes" id="UP001324634">
    <property type="component" value="Chromosome"/>
</dbReference>
<keyword evidence="3" id="KW-0949">S-adenosyl-L-methionine</keyword>
<dbReference type="RefSeq" id="WP_321397677.1">
    <property type="nucleotide sequence ID" value="NZ_CP139487.1"/>
</dbReference>
<dbReference type="PROSITE" id="PS01305">
    <property type="entry name" value="MOAA_NIFB_PQQE"/>
    <property type="match status" value="1"/>
</dbReference>
<dbReference type="InterPro" id="IPR058240">
    <property type="entry name" value="rSAM_sf"/>
</dbReference>
<dbReference type="EMBL" id="CP139487">
    <property type="protein sequence ID" value="WPU66021.1"/>
    <property type="molecule type" value="Genomic_DNA"/>
</dbReference>
<evidence type="ECO:0000256" key="3">
    <source>
        <dbReference type="ARBA" id="ARBA00022691"/>
    </source>
</evidence>
<dbReference type="PROSITE" id="PS51918">
    <property type="entry name" value="RADICAL_SAM"/>
    <property type="match status" value="1"/>
</dbReference>
<dbReference type="SFLD" id="SFLDS00029">
    <property type="entry name" value="Radical_SAM"/>
    <property type="match status" value="1"/>
</dbReference>
<keyword evidence="6" id="KW-0411">Iron-sulfur</keyword>
<dbReference type="Pfam" id="PF13186">
    <property type="entry name" value="SPASM"/>
    <property type="match status" value="1"/>
</dbReference>
<dbReference type="SUPFAM" id="SSF102114">
    <property type="entry name" value="Radical SAM enzymes"/>
    <property type="match status" value="1"/>
</dbReference>
<dbReference type="InterPro" id="IPR013785">
    <property type="entry name" value="Aldolase_TIM"/>
</dbReference>
<protein>
    <submittedName>
        <fullName evidence="8">Radical SAM/SPASM domain-containing protein</fullName>
    </submittedName>
</protein>
<organism evidence="8 9">
    <name type="scientific">Peredibacter starrii</name>
    <dbReference type="NCBI Taxonomy" id="28202"/>
    <lineage>
        <taxon>Bacteria</taxon>
        <taxon>Pseudomonadati</taxon>
        <taxon>Bdellovibrionota</taxon>
        <taxon>Bacteriovoracia</taxon>
        <taxon>Bacteriovoracales</taxon>
        <taxon>Bacteriovoracaceae</taxon>
        <taxon>Peredibacter</taxon>
    </lineage>
</organism>
<evidence type="ECO:0000256" key="4">
    <source>
        <dbReference type="ARBA" id="ARBA00022723"/>
    </source>
</evidence>
<dbReference type="GO" id="GO:0003824">
    <property type="term" value="F:catalytic activity"/>
    <property type="evidence" value="ECO:0007669"/>
    <property type="project" value="InterPro"/>
</dbReference>
<evidence type="ECO:0000256" key="6">
    <source>
        <dbReference type="ARBA" id="ARBA00023014"/>
    </source>
</evidence>
<dbReference type="InterPro" id="IPR000385">
    <property type="entry name" value="MoaA_NifB_PqqE_Fe-S-bd_CS"/>
</dbReference>
<dbReference type="KEGG" id="psti:SOO65_04615"/>
<dbReference type="Gene3D" id="3.20.20.70">
    <property type="entry name" value="Aldolase class I"/>
    <property type="match status" value="1"/>
</dbReference>
<sequence length="299" mass="34826">MRFLRTYIEISNICNLQCTFCPEVERDKKILSTDDFRKVLKQVLPYTEQICLHLMGEPLAHPEFPKILKICEEEGAVIHLTTNGTFLSKYGFDTFLKSKAIRQINFSLHSFKDNFPGQDMRPYLYDILQFSKDALTEKPELYINYRLWNLIQTTEMKNENQDIIDHVCEFFQVPVNERIDVGFKKSKNITGRLYFHFDSRFEWPNYADPDRGDKGFCHALSQQIGIHADGTVVPCCLDKEAGIPLGNVLKDSFESILGSERLTKMRDGFKKQLLTEELCRKCTYIKRFDKKPRPDAAPI</sequence>
<evidence type="ECO:0000256" key="2">
    <source>
        <dbReference type="ARBA" id="ARBA00022485"/>
    </source>
</evidence>
<dbReference type="InterPro" id="IPR007197">
    <property type="entry name" value="rSAM"/>
</dbReference>
<evidence type="ECO:0000256" key="5">
    <source>
        <dbReference type="ARBA" id="ARBA00023004"/>
    </source>
</evidence>
<keyword evidence="9" id="KW-1185">Reference proteome</keyword>
<evidence type="ECO:0000313" key="8">
    <source>
        <dbReference type="EMBL" id="WPU66021.1"/>
    </source>
</evidence>
<evidence type="ECO:0000256" key="1">
    <source>
        <dbReference type="ARBA" id="ARBA00001966"/>
    </source>
</evidence>
<dbReference type="GO" id="GO:0046872">
    <property type="term" value="F:metal ion binding"/>
    <property type="evidence" value="ECO:0007669"/>
    <property type="project" value="UniProtKB-KW"/>
</dbReference>
<dbReference type="InterPro" id="IPR023885">
    <property type="entry name" value="4Fe4S-binding_SPASM_dom"/>
</dbReference>
<evidence type="ECO:0000313" key="9">
    <source>
        <dbReference type="Proteomes" id="UP001324634"/>
    </source>
</evidence>
<dbReference type="AlphaFoldDB" id="A0AAX4HRQ2"/>
<reference evidence="8 9" key="1">
    <citation type="submission" date="2023-11" db="EMBL/GenBank/DDBJ databases">
        <title>Peredibacter starrii A3.12.</title>
        <authorList>
            <person name="Mitchell R.J."/>
        </authorList>
    </citation>
    <scope>NUCLEOTIDE SEQUENCE [LARGE SCALE GENOMIC DNA]</scope>
    <source>
        <strain evidence="8 9">A3.12</strain>
    </source>
</reference>
<keyword evidence="4" id="KW-0479">Metal-binding</keyword>
<feature type="domain" description="Radical SAM core" evidence="7">
    <location>
        <begin position="1"/>
        <end position="227"/>
    </location>
</feature>
<dbReference type="GO" id="GO:0051539">
    <property type="term" value="F:4 iron, 4 sulfur cluster binding"/>
    <property type="evidence" value="ECO:0007669"/>
    <property type="project" value="UniProtKB-KW"/>
</dbReference>